<keyword evidence="3" id="KW-1185">Reference proteome</keyword>
<dbReference type="Proteomes" id="UP001228044">
    <property type="component" value="Unassembled WGS sequence"/>
</dbReference>
<comment type="caution">
    <text evidence="2">The sequence shown here is derived from an EMBL/GenBank/DDBJ whole genome shotgun (WGS) entry which is preliminary data.</text>
</comment>
<dbReference type="EMBL" id="JAUHHC010000002">
    <property type="protein sequence ID" value="MDN3920651.1"/>
    <property type="molecule type" value="Genomic_DNA"/>
</dbReference>
<organism evidence="2 3">
    <name type="scientific">Roseateles violae</name>
    <dbReference type="NCBI Taxonomy" id="3058042"/>
    <lineage>
        <taxon>Bacteria</taxon>
        <taxon>Pseudomonadati</taxon>
        <taxon>Pseudomonadota</taxon>
        <taxon>Betaproteobacteria</taxon>
        <taxon>Burkholderiales</taxon>
        <taxon>Sphaerotilaceae</taxon>
        <taxon>Roseateles</taxon>
    </lineage>
</organism>
<name>A0ABT8DQM6_9BURK</name>
<sequence length="127" mass="13406">MIHPLFTTLATRPQLLVEHLGAYAQLAAAEAGESAALLRRRLTLLAVAALSGLLGLALGGVALLLLAVVPTEQMPHGWLLIAVPALPLLLALSCGLQLGRQARTPAFELLRHQLSQDAALLREAGER</sequence>
<feature type="transmembrane region" description="Helical" evidence="1">
    <location>
        <begin position="78"/>
        <end position="98"/>
    </location>
</feature>
<keyword evidence="1" id="KW-1133">Transmembrane helix</keyword>
<proteinExistence type="predicted"/>
<protein>
    <recommendedName>
        <fullName evidence="4">Superfamily III holin-X</fullName>
    </recommendedName>
</protein>
<gene>
    <name evidence="2" type="ORF">QWJ38_10205</name>
</gene>
<accession>A0ABT8DQM6</accession>
<evidence type="ECO:0000256" key="1">
    <source>
        <dbReference type="SAM" id="Phobius"/>
    </source>
</evidence>
<evidence type="ECO:0008006" key="4">
    <source>
        <dbReference type="Google" id="ProtNLM"/>
    </source>
</evidence>
<evidence type="ECO:0000313" key="3">
    <source>
        <dbReference type="Proteomes" id="UP001228044"/>
    </source>
</evidence>
<keyword evidence="1" id="KW-0472">Membrane</keyword>
<feature type="transmembrane region" description="Helical" evidence="1">
    <location>
        <begin position="42"/>
        <end position="66"/>
    </location>
</feature>
<evidence type="ECO:0000313" key="2">
    <source>
        <dbReference type="EMBL" id="MDN3920651.1"/>
    </source>
</evidence>
<keyword evidence="1" id="KW-0812">Transmembrane</keyword>
<dbReference type="RefSeq" id="WP_290358937.1">
    <property type="nucleotide sequence ID" value="NZ_JAUHHC010000002.1"/>
</dbReference>
<reference evidence="2 3" key="1">
    <citation type="submission" date="2023-06" db="EMBL/GenBank/DDBJ databases">
        <title>Pelomonas sp. PFR6 16S ribosomal RNA gene Genome sequencing and assembly.</title>
        <authorList>
            <person name="Woo H."/>
        </authorList>
    </citation>
    <scope>NUCLEOTIDE SEQUENCE [LARGE SCALE GENOMIC DNA]</scope>
    <source>
        <strain evidence="2 3">PFR6</strain>
    </source>
</reference>